<name>A0A1F5E8L7_9BACT</name>
<proteinExistence type="predicted"/>
<accession>A0A1F5E8L7</accession>
<evidence type="ECO:0000313" key="1">
    <source>
        <dbReference type="EMBL" id="OGD63759.1"/>
    </source>
</evidence>
<protein>
    <recommendedName>
        <fullName evidence="3">DUF1570 domain-containing protein</fullName>
    </recommendedName>
</protein>
<evidence type="ECO:0008006" key="3">
    <source>
        <dbReference type="Google" id="ProtNLM"/>
    </source>
</evidence>
<dbReference type="STRING" id="1797457.A2160_03735"/>
<reference evidence="1 2" key="1">
    <citation type="journal article" date="2016" name="Nat. Commun.">
        <title>Thousands of microbial genomes shed light on interconnected biogeochemical processes in an aquifer system.</title>
        <authorList>
            <person name="Anantharaman K."/>
            <person name="Brown C.T."/>
            <person name="Hug L.A."/>
            <person name="Sharon I."/>
            <person name="Castelle C.J."/>
            <person name="Probst A.J."/>
            <person name="Thomas B.C."/>
            <person name="Singh A."/>
            <person name="Wilkins M.J."/>
            <person name="Karaoz U."/>
            <person name="Brodie E.L."/>
            <person name="Williams K.H."/>
            <person name="Hubbard S.S."/>
            <person name="Banfield J.F."/>
        </authorList>
    </citation>
    <scope>NUCLEOTIDE SEQUENCE [LARGE SCALE GENOMIC DNA]</scope>
</reference>
<dbReference type="EMBL" id="MEZK01000005">
    <property type="protein sequence ID" value="OGD63759.1"/>
    <property type="molecule type" value="Genomic_DNA"/>
</dbReference>
<evidence type="ECO:0000313" key="2">
    <source>
        <dbReference type="Proteomes" id="UP000177006"/>
    </source>
</evidence>
<dbReference type="AlphaFoldDB" id="A0A1F5E8L7"/>
<gene>
    <name evidence="1" type="ORF">A2160_03735</name>
</gene>
<dbReference type="Proteomes" id="UP000177006">
    <property type="component" value="Unassembled WGS sequence"/>
</dbReference>
<comment type="caution">
    <text evidence="1">The sequence shown here is derived from an EMBL/GenBank/DDBJ whole genome shotgun (WGS) entry which is preliminary data.</text>
</comment>
<organism evidence="1 2">
    <name type="scientific">Candidatus Beckwithbacteria bacterium RBG_13_42_9</name>
    <dbReference type="NCBI Taxonomy" id="1797457"/>
    <lineage>
        <taxon>Bacteria</taxon>
        <taxon>Candidatus Beckwithiibacteriota</taxon>
    </lineage>
</organism>
<sequence>MNQWLQAKSTNFNIFYKPKSLAQKHIRDIVKKEEIVLRKLQKFLDVKNSRKINLYLYPSLASKKKELGGKSPASARFRERRLAYVYSLRFPSVACAHEETHILCFRWNKNKPTSYIENQDLISTASFYEGLAIYTQSLFFNKYFYKYSLIAKPPKGMTLNQSIKQDVLDNNVPTISEILMYEGYCSKLKNGGQLGSIVKFLIESYGLNKFKNLFVKISEDKTLKDNELVFQKVYAKTITKLNEEWKKYVILSND</sequence>